<organism evidence="2 3">
    <name type="scientific">Glonium stellatum</name>
    <dbReference type="NCBI Taxonomy" id="574774"/>
    <lineage>
        <taxon>Eukaryota</taxon>
        <taxon>Fungi</taxon>
        <taxon>Dikarya</taxon>
        <taxon>Ascomycota</taxon>
        <taxon>Pezizomycotina</taxon>
        <taxon>Dothideomycetes</taxon>
        <taxon>Pleosporomycetidae</taxon>
        <taxon>Gloniales</taxon>
        <taxon>Gloniaceae</taxon>
        <taxon>Glonium</taxon>
    </lineage>
</organism>
<dbReference type="Proteomes" id="UP000250140">
    <property type="component" value="Unassembled WGS sequence"/>
</dbReference>
<reference evidence="2 3" key="1">
    <citation type="journal article" date="2016" name="Nat. Commun.">
        <title>Ectomycorrhizal ecology is imprinted in the genome of the dominant symbiotic fungus Cenococcum geophilum.</title>
        <authorList>
            <consortium name="DOE Joint Genome Institute"/>
            <person name="Peter M."/>
            <person name="Kohler A."/>
            <person name="Ohm R.A."/>
            <person name="Kuo A."/>
            <person name="Krutzmann J."/>
            <person name="Morin E."/>
            <person name="Arend M."/>
            <person name="Barry K.W."/>
            <person name="Binder M."/>
            <person name="Choi C."/>
            <person name="Clum A."/>
            <person name="Copeland A."/>
            <person name="Grisel N."/>
            <person name="Haridas S."/>
            <person name="Kipfer T."/>
            <person name="LaButti K."/>
            <person name="Lindquist E."/>
            <person name="Lipzen A."/>
            <person name="Maire R."/>
            <person name="Meier B."/>
            <person name="Mihaltcheva S."/>
            <person name="Molinier V."/>
            <person name="Murat C."/>
            <person name="Poggeler S."/>
            <person name="Quandt C.A."/>
            <person name="Sperisen C."/>
            <person name="Tritt A."/>
            <person name="Tisserant E."/>
            <person name="Crous P.W."/>
            <person name="Henrissat B."/>
            <person name="Nehls U."/>
            <person name="Egli S."/>
            <person name="Spatafora J.W."/>
            <person name="Grigoriev I.V."/>
            <person name="Martin F.M."/>
        </authorList>
    </citation>
    <scope>NUCLEOTIDE SEQUENCE [LARGE SCALE GENOMIC DNA]</scope>
    <source>
        <strain evidence="2 3">CBS 207.34</strain>
    </source>
</reference>
<accession>A0A8E2JLW8</accession>
<dbReference type="AlphaFoldDB" id="A0A8E2JLW8"/>
<dbReference type="Pfam" id="PF06985">
    <property type="entry name" value="HET"/>
    <property type="match status" value="1"/>
</dbReference>
<evidence type="ECO:0000313" key="2">
    <source>
        <dbReference type="EMBL" id="OCL02039.1"/>
    </source>
</evidence>
<evidence type="ECO:0000313" key="3">
    <source>
        <dbReference type="Proteomes" id="UP000250140"/>
    </source>
</evidence>
<protein>
    <submittedName>
        <fullName evidence="2">HET-domain-containing protein</fullName>
    </submittedName>
</protein>
<name>A0A8E2JLW8_9PEZI</name>
<proteinExistence type="predicted"/>
<dbReference type="OrthoDB" id="5362512at2759"/>
<dbReference type="PANTHER" id="PTHR33112">
    <property type="entry name" value="DOMAIN PROTEIN, PUTATIVE-RELATED"/>
    <property type="match status" value="1"/>
</dbReference>
<dbReference type="InterPro" id="IPR010730">
    <property type="entry name" value="HET"/>
</dbReference>
<sequence length="353" mass="40572">MSVLETIESGALFGGRSFHIRKASEYEPAWDGLEEASLISSHSSSDDCFTFAQSCPRDCFSNHKVCQQVSTTSLSKRVIDIGEDQMSIRLIEPKCIKAPYTALSHCWGDCQPLKSNRLNVHLRKEGIEWESLPRTFQDATTITRKIGLRYLRIDSLCILQDNDQDWETEPTSMGDVYRNAYLTIAATSASSGDIPFLTSRPDRYFKRLPFRFGDKRRPSTMIEVREIPDLDKDNNIGPLDRRAWAFQEYQLSTRILQYTEFELVWECREATYCECIGHKNNWHSCQRVASVHNINKPQKVWHNAVYEFLKRQMKFQSDKLPTLAGLAKIVSKSTGWNYCAGLGEENLVSDLVW</sequence>
<feature type="non-terminal residue" evidence="2">
    <location>
        <position position="1"/>
    </location>
</feature>
<gene>
    <name evidence="2" type="ORF">AOQ84DRAFT_328015</name>
</gene>
<dbReference type="EMBL" id="KV751015">
    <property type="protein sequence ID" value="OCL02039.1"/>
    <property type="molecule type" value="Genomic_DNA"/>
</dbReference>
<keyword evidence="3" id="KW-1185">Reference proteome</keyword>
<feature type="domain" description="Heterokaryon incompatibility" evidence="1">
    <location>
        <begin position="100"/>
        <end position="248"/>
    </location>
</feature>
<dbReference type="PANTHER" id="PTHR33112:SF16">
    <property type="entry name" value="HETEROKARYON INCOMPATIBILITY DOMAIN-CONTAINING PROTEIN"/>
    <property type="match status" value="1"/>
</dbReference>
<evidence type="ECO:0000259" key="1">
    <source>
        <dbReference type="Pfam" id="PF06985"/>
    </source>
</evidence>